<gene>
    <name evidence="1" type="ORF">ACFQ4C_25650</name>
</gene>
<dbReference type="Proteomes" id="UP001597116">
    <property type="component" value="Unassembled WGS sequence"/>
</dbReference>
<comment type="caution">
    <text evidence="1">The sequence shown here is derived from an EMBL/GenBank/DDBJ whole genome shotgun (WGS) entry which is preliminary data.</text>
</comment>
<name>A0ABW3QLM5_9BACT</name>
<evidence type="ECO:0000313" key="2">
    <source>
        <dbReference type="Proteomes" id="UP001597116"/>
    </source>
</evidence>
<dbReference type="EMBL" id="JBHTLP010000021">
    <property type="protein sequence ID" value="MFD1144538.1"/>
    <property type="molecule type" value="Genomic_DNA"/>
</dbReference>
<reference evidence="2" key="1">
    <citation type="journal article" date="2019" name="Int. J. Syst. Evol. Microbiol.">
        <title>The Global Catalogue of Microorganisms (GCM) 10K type strain sequencing project: providing services to taxonomists for standard genome sequencing and annotation.</title>
        <authorList>
            <consortium name="The Broad Institute Genomics Platform"/>
            <consortium name="The Broad Institute Genome Sequencing Center for Infectious Disease"/>
            <person name="Wu L."/>
            <person name="Ma J."/>
        </authorList>
    </citation>
    <scope>NUCLEOTIDE SEQUENCE [LARGE SCALE GENOMIC DNA]</scope>
    <source>
        <strain evidence="2">CCUG 55608</strain>
    </source>
</reference>
<proteinExistence type="predicted"/>
<accession>A0ABW3QLM5</accession>
<sequence>MNYAKINSKRQLLADFFIGRTESLQAYKDKQEQIQSPYRWAVYNTVEAVKYLITLDGTRKPMTDEEFDQVPTVSKFILVDYATGARVSALKELQDNFPPDMFNEVCV</sequence>
<dbReference type="RefSeq" id="WP_265988565.1">
    <property type="nucleotide sequence ID" value="NZ_CP110973.1"/>
</dbReference>
<evidence type="ECO:0000313" key="1">
    <source>
        <dbReference type="EMBL" id="MFD1144538.1"/>
    </source>
</evidence>
<organism evidence="1 2">
    <name type="scientific">Larkinella insperata</name>
    <dbReference type="NCBI Taxonomy" id="332158"/>
    <lineage>
        <taxon>Bacteria</taxon>
        <taxon>Pseudomonadati</taxon>
        <taxon>Bacteroidota</taxon>
        <taxon>Cytophagia</taxon>
        <taxon>Cytophagales</taxon>
        <taxon>Spirosomataceae</taxon>
        <taxon>Larkinella</taxon>
    </lineage>
</organism>
<keyword evidence="2" id="KW-1185">Reference proteome</keyword>
<protein>
    <submittedName>
        <fullName evidence="1">Uncharacterized protein</fullName>
    </submittedName>
</protein>